<feature type="compositionally biased region" description="Basic and acidic residues" evidence="1">
    <location>
        <begin position="39"/>
        <end position="49"/>
    </location>
</feature>
<name>A0A4U0WJ43_9PEZI</name>
<evidence type="ECO:0000313" key="2">
    <source>
        <dbReference type="EMBL" id="TKA63054.1"/>
    </source>
</evidence>
<organism evidence="2 3">
    <name type="scientific">Cryomyces minteri</name>
    <dbReference type="NCBI Taxonomy" id="331657"/>
    <lineage>
        <taxon>Eukaryota</taxon>
        <taxon>Fungi</taxon>
        <taxon>Dikarya</taxon>
        <taxon>Ascomycota</taxon>
        <taxon>Pezizomycotina</taxon>
        <taxon>Dothideomycetes</taxon>
        <taxon>Dothideomycetes incertae sedis</taxon>
        <taxon>Cryomyces</taxon>
    </lineage>
</organism>
<keyword evidence="3" id="KW-1185">Reference proteome</keyword>
<feature type="region of interest" description="Disordered" evidence="1">
    <location>
        <begin position="37"/>
        <end position="68"/>
    </location>
</feature>
<gene>
    <name evidence="2" type="ORF">B0A49_10367</name>
</gene>
<proteinExistence type="predicted"/>
<dbReference type="AlphaFoldDB" id="A0A4U0WJ43"/>
<sequence>MLRLPGQQFTGSNSKPVFEGDEYGKRYYAIFNQSAAYRKQKDGRIKEDTNIGEASSGSGSGSKEKDRAEYTSRFVKVKEVEAKEVREVKEIKVEGEVKKELDS</sequence>
<dbReference type="Proteomes" id="UP000308768">
    <property type="component" value="Unassembled WGS sequence"/>
</dbReference>
<protein>
    <submittedName>
        <fullName evidence="2">Uncharacterized protein</fullName>
    </submittedName>
</protein>
<comment type="caution">
    <text evidence="2">The sequence shown here is derived from an EMBL/GenBank/DDBJ whole genome shotgun (WGS) entry which is preliminary data.</text>
</comment>
<accession>A0A4U0WJ43</accession>
<reference evidence="2 3" key="1">
    <citation type="submission" date="2017-03" db="EMBL/GenBank/DDBJ databases">
        <title>Genomes of endolithic fungi from Antarctica.</title>
        <authorList>
            <person name="Coleine C."/>
            <person name="Masonjones S."/>
            <person name="Stajich J.E."/>
        </authorList>
    </citation>
    <scope>NUCLEOTIDE SEQUENCE [LARGE SCALE GENOMIC DNA]</scope>
    <source>
        <strain evidence="2 3">CCFEE 5187</strain>
    </source>
</reference>
<evidence type="ECO:0000256" key="1">
    <source>
        <dbReference type="SAM" id="MobiDB-lite"/>
    </source>
</evidence>
<dbReference type="EMBL" id="NAJN01001460">
    <property type="protein sequence ID" value="TKA63054.1"/>
    <property type="molecule type" value="Genomic_DNA"/>
</dbReference>
<evidence type="ECO:0000313" key="3">
    <source>
        <dbReference type="Proteomes" id="UP000308768"/>
    </source>
</evidence>